<keyword evidence="3" id="KW-1185">Reference proteome</keyword>
<protein>
    <submittedName>
        <fullName evidence="2">Uncharacterized protein</fullName>
    </submittedName>
</protein>
<evidence type="ECO:0000256" key="1">
    <source>
        <dbReference type="SAM" id="MobiDB-lite"/>
    </source>
</evidence>
<dbReference type="EMBL" id="JAHYIQ010000012">
    <property type="protein sequence ID" value="KAK1127381.1"/>
    <property type="molecule type" value="Genomic_DNA"/>
</dbReference>
<gene>
    <name evidence="2" type="ORF">K0M31_003922</name>
</gene>
<proteinExistence type="predicted"/>
<sequence length="108" mass="12355">MSPYVNHSQNAYTRMPHARCTQTARGSRKGSCIQRGTERDRTIPEALHSLQRSADDDNDDDNDDDDDDENDEDDDEVQRRRSRLLAVYMLGEQATRQPTRKALSAETT</sequence>
<evidence type="ECO:0000313" key="2">
    <source>
        <dbReference type="EMBL" id="KAK1127381.1"/>
    </source>
</evidence>
<dbReference type="AlphaFoldDB" id="A0AA40KNY1"/>
<feature type="compositionally biased region" description="Polar residues" evidence="1">
    <location>
        <begin position="1"/>
        <end position="12"/>
    </location>
</feature>
<dbReference type="Proteomes" id="UP001177670">
    <property type="component" value="Unassembled WGS sequence"/>
</dbReference>
<organism evidence="2 3">
    <name type="scientific">Melipona bicolor</name>
    <dbReference type="NCBI Taxonomy" id="60889"/>
    <lineage>
        <taxon>Eukaryota</taxon>
        <taxon>Metazoa</taxon>
        <taxon>Ecdysozoa</taxon>
        <taxon>Arthropoda</taxon>
        <taxon>Hexapoda</taxon>
        <taxon>Insecta</taxon>
        <taxon>Pterygota</taxon>
        <taxon>Neoptera</taxon>
        <taxon>Endopterygota</taxon>
        <taxon>Hymenoptera</taxon>
        <taxon>Apocrita</taxon>
        <taxon>Aculeata</taxon>
        <taxon>Apoidea</taxon>
        <taxon>Anthophila</taxon>
        <taxon>Apidae</taxon>
        <taxon>Melipona</taxon>
    </lineage>
</organism>
<name>A0AA40KNY1_9HYME</name>
<feature type="region of interest" description="Disordered" evidence="1">
    <location>
        <begin position="1"/>
        <end position="83"/>
    </location>
</feature>
<comment type="caution">
    <text evidence="2">The sequence shown here is derived from an EMBL/GenBank/DDBJ whole genome shotgun (WGS) entry which is preliminary data.</text>
</comment>
<reference evidence="2" key="1">
    <citation type="submission" date="2021-10" db="EMBL/GenBank/DDBJ databases">
        <title>Melipona bicolor Genome sequencing and assembly.</title>
        <authorList>
            <person name="Araujo N.S."/>
            <person name="Arias M.C."/>
        </authorList>
    </citation>
    <scope>NUCLEOTIDE SEQUENCE</scope>
    <source>
        <strain evidence="2">USP_2M_L1-L4_2017</strain>
        <tissue evidence="2">Whole body</tissue>
    </source>
</reference>
<accession>A0AA40KNY1</accession>
<evidence type="ECO:0000313" key="3">
    <source>
        <dbReference type="Proteomes" id="UP001177670"/>
    </source>
</evidence>
<feature type="compositionally biased region" description="Acidic residues" evidence="1">
    <location>
        <begin position="56"/>
        <end position="76"/>
    </location>
</feature>